<proteinExistence type="predicted"/>
<evidence type="ECO:0000313" key="8">
    <source>
        <dbReference type="Proteomes" id="UP001237642"/>
    </source>
</evidence>
<comment type="subcellular location">
    <subcellularLocation>
        <location evidence="1">Nucleus</location>
    </subcellularLocation>
</comment>
<gene>
    <name evidence="7" type="ORF">POM88_004333</name>
</gene>
<feature type="domain" description="BZIP" evidence="6">
    <location>
        <begin position="336"/>
        <end position="383"/>
    </location>
</feature>
<dbReference type="InterPro" id="IPR046347">
    <property type="entry name" value="bZIP_sf"/>
</dbReference>
<feature type="region of interest" description="Disordered" evidence="5">
    <location>
        <begin position="267"/>
        <end position="329"/>
    </location>
</feature>
<evidence type="ECO:0000313" key="7">
    <source>
        <dbReference type="EMBL" id="KAK1404728.1"/>
    </source>
</evidence>
<organism evidence="7 8">
    <name type="scientific">Heracleum sosnowskyi</name>
    <dbReference type="NCBI Taxonomy" id="360622"/>
    <lineage>
        <taxon>Eukaryota</taxon>
        <taxon>Viridiplantae</taxon>
        <taxon>Streptophyta</taxon>
        <taxon>Embryophyta</taxon>
        <taxon>Tracheophyta</taxon>
        <taxon>Spermatophyta</taxon>
        <taxon>Magnoliopsida</taxon>
        <taxon>eudicotyledons</taxon>
        <taxon>Gunneridae</taxon>
        <taxon>Pentapetalae</taxon>
        <taxon>asterids</taxon>
        <taxon>campanulids</taxon>
        <taxon>Apiales</taxon>
        <taxon>Apiaceae</taxon>
        <taxon>Apioideae</taxon>
        <taxon>apioid superclade</taxon>
        <taxon>Tordylieae</taxon>
        <taxon>Tordyliinae</taxon>
        <taxon>Heracleum</taxon>
    </lineage>
</organism>
<evidence type="ECO:0000256" key="1">
    <source>
        <dbReference type="ARBA" id="ARBA00004123"/>
    </source>
</evidence>
<dbReference type="InterPro" id="IPR043452">
    <property type="entry name" value="BZIP46-like"/>
</dbReference>
<dbReference type="SUPFAM" id="SSF57959">
    <property type="entry name" value="Leucine zipper domain"/>
    <property type="match status" value="1"/>
</dbReference>
<keyword evidence="3" id="KW-0539">Nucleus</keyword>
<name>A0AAD8JK53_9APIA</name>
<keyword evidence="8" id="KW-1185">Reference proteome</keyword>
<dbReference type="GO" id="GO:0005634">
    <property type="term" value="C:nucleus"/>
    <property type="evidence" value="ECO:0007669"/>
    <property type="project" value="UniProtKB-SubCell"/>
</dbReference>
<dbReference type="Pfam" id="PF00170">
    <property type="entry name" value="bZIP_1"/>
    <property type="match status" value="1"/>
</dbReference>
<reference evidence="7" key="1">
    <citation type="submission" date="2023-02" db="EMBL/GenBank/DDBJ databases">
        <title>Genome of toxic invasive species Heracleum sosnowskyi carries increased number of genes despite the absence of recent whole-genome duplications.</title>
        <authorList>
            <person name="Schelkunov M."/>
            <person name="Shtratnikova V."/>
            <person name="Makarenko M."/>
            <person name="Klepikova A."/>
            <person name="Omelchenko D."/>
            <person name="Novikova G."/>
            <person name="Obukhova E."/>
            <person name="Bogdanov V."/>
            <person name="Penin A."/>
            <person name="Logacheva M."/>
        </authorList>
    </citation>
    <scope>NUCLEOTIDE SEQUENCE</scope>
    <source>
        <strain evidence="7">Hsosn_3</strain>
        <tissue evidence="7">Leaf</tissue>
    </source>
</reference>
<keyword evidence="2" id="KW-0238">DNA-binding</keyword>
<accession>A0AAD8JK53</accession>
<dbReference type="PROSITE" id="PS50217">
    <property type="entry name" value="BZIP"/>
    <property type="match status" value="1"/>
</dbReference>
<feature type="coiled-coil region" evidence="4">
    <location>
        <begin position="361"/>
        <end position="388"/>
    </location>
</feature>
<sequence>MPDHSDFPTQGEGESSLQSTGQQQPDRHELPSLDRQSSIYSLTLDDFHCTFSEGTGSIGSMNMDELLNNFWTSEEIQACAQPPVANFSTALNTVSTMAAATININPQVPEGNINTSTGNDINIHQSLPRQGSAMLPAPLSQKTVDEVWSEIQNSHQEPEHVSTGCTANVQKVVSAQRRATFGEMTLEDFLVKAGVIRGQGHPPSALLKESCDYQKNNNTALGSGPSGHVARPVIAINGAGNVPAYPAPRQSSVRDAASVAVERISSRYQPGEVRNGGRRQNRASGGGYEQGQGKRSPPVSPISPDGEGSHQQNSVNQTGMNVDGGLKRNALVDRVVSRSQKRLMKNRESAARSRARKQAYTLELEVELKDLKEEHARLTQAVDLTQCLEEKMKAQKTKDRNIGMRRSCSWPY</sequence>
<dbReference type="GO" id="GO:0003677">
    <property type="term" value="F:DNA binding"/>
    <property type="evidence" value="ECO:0007669"/>
    <property type="project" value="UniProtKB-KW"/>
</dbReference>
<dbReference type="Proteomes" id="UP001237642">
    <property type="component" value="Unassembled WGS sequence"/>
</dbReference>
<dbReference type="PANTHER" id="PTHR22952">
    <property type="entry name" value="CAMP-RESPONSE ELEMENT BINDING PROTEIN-RELATED"/>
    <property type="match status" value="1"/>
</dbReference>
<dbReference type="PANTHER" id="PTHR22952:SF175">
    <property type="entry name" value="PROTEIN ABSCISIC ACID-INSENSITIVE 5"/>
    <property type="match status" value="1"/>
</dbReference>
<dbReference type="GO" id="GO:0003700">
    <property type="term" value="F:DNA-binding transcription factor activity"/>
    <property type="evidence" value="ECO:0007669"/>
    <property type="project" value="InterPro"/>
</dbReference>
<keyword evidence="4" id="KW-0175">Coiled coil</keyword>
<evidence type="ECO:0000256" key="4">
    <source>
        <dbReference type="SAM" id="Coils"/>
    </source>
</evidence>
<dbReference type="CDD" id="cd14707">
    <property type="entry name" value="bZIP_plant_BZIP46"/>
    <property type="match status" value="1"/>
</dbReference>
<evidence type="ECO:0000256" key="3">
    <source>
        <dbReference type="ARBA" id="ARBA00023242"/>
    </source>
</evidence>
<dbReference type="AlphaFoldDB" id="A0AAD8JK53"/>
<feature type="compositionally biased region" description="Polar residues" evidence="5">
    <location>
        <begin position="309"/>
        <end position="320"/>
    </location>
</feature>
<evidence type="ECO:0000256" key="2">
    <source>
        <dbReference type="ARBA" id="ARBA00023125"/>
    </source>
</evidence>
<dbReference type="PROSITE" id="PS00036">
    <property type="entry name" value="BZIP_BASIC"/>
    <property type="match status" value="1"/>
</dbReference>
<comment type="caution">
    <text evidence="7">The sequence shown here is derived from an EMBL/GenBank/DDBJ whole genome shotgun (WGS) entry which is preliminary data.</text>
</comment>
<evidence type="ECO:0000256" key="5">
    <source>
        <dbReference type="SAM" id="MobiDB-lite"/>
    </source>
</evidence>
<dbReference type="InterPro" id="IPR004827">
    <property type="entry name" value="bZIP"/>
</dbReference>
<protein>
    <submittedName>
        <fullName evidence="7">DNA binding protein</fullName>
    </submittedName>
</protein>
<dbReference type="SMART" id="SM00338">
    <property type="entry name" value="BRLZ"/>
    <property type="match status" value="1"/>
</dbReference>
<evidence type="ECO:0000259" key="6">
    <source>
        <dbReference type="PROSITE" id="PS50217"/>
    </source>
</evidence>
<feature type="compositionally biased region" description="Polar residues" evidence="5">
    <location>
        <begin position="12"/>
        <end position="24"/>
    </location>
</feature>
<feature type="region of interest" description="Disordered" evidence="5">
    <location>
        <begin position="1"/>
        <end position="30"/>
    </location>
</feature>
<dbReference type="Gene3D" id="1.20.5.170">
    <property type="match status" value="1"/>
</dbReference>
<dbReference type="EMBL" id="JAUIZM010000001">
    <property type="protein sequence ID" value="KAK1404728.1"/>
    <property type="molecule type" value="Genomic_DNA"/>
</dbReference>
<reference evidence="7" key="2">
    <citation type="submission" date="2023-05" db="EMBL/GenBank/DDBJ databases">
        <authorList>
            <person name="Schelkunov M.I."/>
        </authorList>
    </citation>
    <scope>NUCLEOTIDE SEQUENCE</scope>
    <source>
        <strain evidence="7">Hsosn_3</strain>
        <tissue evidence="7">Leaf</tissue>
    </source>
</reference>
<dbReference type="GO" id="GO:0045893">
    <property type="term" value="P:positive regulation of DNA-templated transcription"/>
    <property type="evidence" value="ECO:0007669"/>
    <property type="project" value="InterPro"/>
</dbReference>